<evidence type="ECO:0000256" key="1">
    <source>
        <dbReference type="SAM" id="MobiDB-lite"/>
    </source>
</evidence>
<feature type="compositionally biased region" description="Basic and acidic residues" evidence="1">
    <location>
        <begin position="611"/>
        <end position="621"/>
    </location>
</feature>
<feature type="compositionally biased region" description="Basic and acidic residues" evidence="1">
    <location>
        <begin position="83"/>
        <end position="99"/>
    </location>
</feature>
<feature type="compositionally biased region" description="Basic and acidic residues" evidence="1">
    <location>
        <begin position="1377"/>
        <end position="1386"/>
    </location>
</feature>
<feature type="region of interest" description="Disordered" evidence="1">
    <location>
        <begin position="913"/>
        <end position="1008"/>
    </location>
</feature>
<feature type="compositionally biased region" description="Polar residues" evidence="1">
    <location>
        <begin position="709"/>
        <end position="723"/>
    </location>
</feature>
<feature type="compositionally biased region" description="Low complexity" evidence="1">
    <location>
        <begin position="729"/>
        <end position="742"/>
    </location>
</feature>
<feature type="region of interest" description="Disordered" evidence="1">
    <location>
        <begin position="1216"/>
        <end position="1236"/>
    </location>
</feature>
<evidence type="ECO:0000313" key="2">
    <source>
        <dbReference type="EMBL" id="TKS66110.1"/>
    </source>
</evidence>
<feature type="region of interest" description="Disordered" evidence="1">
    <location>
        <begin position="829"/>
        <end position="852"/>
    </location>
</feature>
<feature type="compositionally biased region" description="Polar residues" evidence="1">
    <location>
        <begin position="656"/>
        <end position="670"/>
    </location>
</feature>
<keyword evidence="3" id="KW-1185">Reference proteome</keyword>
<feature type="region of interest" description="Disordered" evidence="1">
    <location>
        <begin position="1"/>
        <end position="64"/>
    </location>
</feature>
<dbReference type="Proteomes" id="UP000298787">
    <property type="component" value="Chromosome 1"/>
</dbReference>
<feature type="compositionally biased region" description="Polar residues" evidence="1">
    <location>
        <begin position="1329"/>
        <end position="1341"/>
    </location>
</feature>
<feature type="region of interest" description="Disordered" evidence="1">
    <location>
        <begin position="604"/>
        <end position="625"/>
    </location>
</feature>
<protein>
    <submittedName>
        <fullName evidence="2">Uncharacterized protein</fullName>
    </submittedName>
</protein>
<feature type="compositionally biased region" description="Low complexity" evidence="1">
    <location>
        <begin position="1143"/>
        <end position="1152"/>
    </location>
</feature>
<dbReference type="EMBL" id="CM014078">
    <property type="protein sequence ID" value="TKS66110.1"/>
    <property type="molecule type" value="Genomic_DNA"/>
</dbReference>
<feature type="region of interest" description="Disordered" evidence="1">
    <location>
        <begin position="217"/>
        <end position="268"/>
    </location>
</feature>
<feature type="compositionally biased region" description="Pro residues" evidence="1">
    <location>
        <begin position="125"/>
        <end position="136"/>
    </location>
</feature>
<dbReference type="InterPro" id="IPR039598">
    <property type="entry name" value="HMGXB3"/>
</dbReference>
<feature type="compositionally biased region" description="Polar residues" evidence="1">
    <location>
        <begin position="1158"/>
        <end position="1174"/>
    </location>
</feature>
<feature type="compositionally biased region" description="Polar residues" evidence="1">
    <location>
        <begin position="952"/>
        <end position="964"/>
    </location>
</feature>
<feature type="compositionally biased region" description="Polar residues" evidence="1">
    <location>
        <begin position="1191"/>
        <end position="1203"/>
    </location>
</feature>
<feature type="region of interest" description="Disordered" evidence="1">
    <location>
        <begin position="1041"/>
        <end position="1080"/>
    </location>
</feature>
<feature type="compositionally biased region" description="Polar residues" evidence="1">
    <location>
        <begin position="829"/>
        <end position="850"/>
    </location>
</feature>
<sequence>MNDWTEVRYGRRRWRRPQGTRDWSRGRPEGRVDSAPSFRFRREDFPFPNQPVPPPSATWYPGPRYRSYADAVRQPARRWFRPHYGEQDDRIQSPREPARKRTVATMTGEAEDQPLQPTDWHQPPLTSPPPSPPGPPRGQRHGRRTRGTVVTEDSFLQDEPEQQDEVRVMEEPPHTPTHSELEAPFDELQAEEKAAAAITSTPQSSVEVTVQTICKKKKTGDSVRERERRQRGHSGEERRVKETRCSRGGTRACKGNKRASEEEKKKKNTWKERSDGVDLMRRGGRTGRYNWCKFGRTRVTFDAVAGQWNCPCRGTRTSHRCVHRMMAMWWIFQESPGTLVATPDIQVEDINDLESHIAESCKPHNINTQKLCVMTEYILKQKRIPCLKDLPLELRTQEDRPPPCFVPSENTCPYCPGPTPPALNPYKPQKKDLQDACYALGVSSEGPIADMINRLLELLNFKDIYPKLFVKLQKAGDIAGQVARHTNNRTQQLFFQPHDGRLCAPTPDNIKQAINNDLQIDLQWAKNLRSPFPLQGKPNKDRVSAPHPITGTCERYSLYYRFHQKKQKRPEEKLRNLKICPNLRAEVNSSVAEQYNRELAAVRLPGLDPPTGHRHEPNFEKKKPKAPKALSLYLGPRTSITEEIKKHHSPTPVPPTQNSTGTQTLPQTNTEKPEFTPLPLPYPIYKKATSPNINTLKPTRKGPIRPPSVSCTNLSPTKGQNNQHHIESTETPQTPTTSTPLTKEARRVTWGPLPANTIDSQSSTLHTPISPILPLIPPSRNLKLPTSKVVTAQIHHSTHPPQNHTELQTITLSSHSNVSVQIADTISPYSSQTEATSTGTEQTDQPQSKPLQKRELAKMMKGTSKISPRDHLPSLQLKDNNLCTAVGLRVVEALVHLPPQVARGPGWCEEPAALPPTCSPQKKRKEWHGGRVGARSRQPSLQHAHPRKNAKSEGNSMMRGTQNADVAEPRAPSESSTHKGFPTNQHLSPIAEEQDFPPLPKPKDSNKLSLYLGPRNSLVQEINAHTQQTDSDSTIVQTHTLQQGGQSSHKTYEATPSRITAPRTGGTEPETGSAHAQAQNFRKPMRIKQPYSYSVYARATHTVPRPVPGRAPVKSTPVYGPQPDKTASLRAIQRRLTFKKCPTTTSDSSTTITEHHQSSCSSPPLNASTPLPQRTTKHTRTTPIRKEQETENPTPMNNQLSPVLPLTPQNKEINDTTSLSVSPQISPRDHLPSLQPKDNNLCTAVGLRVVEALVHLPPQVHTHNTHTHPELETVSLSISGNKSNVSVITQDTISPSICPSLTGGTGGRVGARSRQPSLQHAHPRKTSKSEANSMMRGTQNADVAEPRAPSESSTHKGFGPAYKLPGLDPPTGHRHKPNFEKKNPKDRSHKHRHGTDGSTPIKAPPKKRIGKDDERDV</sequence>
<organism evidence="2 3">
    <name type="scientific">Collichthys lucidus</name>
    <name type="common">Big head croaker</name>
    <name type="synonym">Sciaena lucida</name>
    <dbReference type="NCBI Taxonomy" id="240159"/>
    <lineage>
        <taxon>Eukaryota</taxon>
        <taxon>Metazoa</taxon>
        <taxon>Chordata</taxon>
        <taxon>Craniata</taxon>
        <taxon>Vertebrata</taxon>
        <taxon>Euteleostomi</taxon>
        <taxon>Actinopterygii</taxon>
        <taxon>Neopterygii</taxon>
        <taxon>Teleostei</taxon>
        <taxon>Neoteleostei</taxon>
        <taxon>Acanthomorphata</taxon>
        <taxon>Eupercaria</taxon>
        <taxon>Sciaenidae</taxon>
        <taxon>Collichthys</taxon>
    </lineage>
</organism>
<reference evidence="2 3" key="1">
    <citation type="submission" date="2019-01" db="EMBL/GenBank/DDBJ databases">
        <title>Genome Assembly of Collichthys lucidus.</title>
        <authorList>
            <person name="Cai M."/>
            <person name="Xiao S."/>
        </authorList>
    </citation>
    <scope>NUCLEOTIDE SEQUENCE [LARGE SCALE GENOMIC DNA]</scope>
    <source>
        <strain evidence="2">JT15FE1705JMU</strain>
        <tissue evidence="2">Muscle</tissue>
    </source>
</reference>
<feature type="region of interest" description="Disordered" evidence="1">
    <location>
        <begin position="79"/>
        <end position="183"/>
    </location>
</feature>
<feature type="compositionally biased region" description="Basic and acidic residues" evidence="1">
    <location>
        <begin position="219"/>
        <end position="245"/>
    </location>
</feature>
<dbReference type="PANTHER" id="PTHR17609">
    <property type="entry name" value="HMG DOMAIN-CONTAINING PROTEIN 3"/>
    <property type="match status" value="1"/>
</dbReference>
<feature type="region of interest" description="Disordered" evidence="1">
    <location>
        <begin position="1141"/>
        <end position="1203"/>
    </location>
</feature>
<dbReference type="PANTHER" id="PTHR17609:SF3">
    <property type="entry name" value="SAP DOMAIN-CONTAINING PROTEIN"/>
    <property type="match status" value="1"/>
</dbReference>
<accession>A0A4U5TX91</accession>
<proteinExistence type="predicted"/>
<feature type="compositionally biased region" description="Polar residues" evidence="1">
    <location>
        <begin position="1216"/>
        <end position="1225"/>
    </location>
</feature>
<evidence type="ECO:0000313" key="3">
    <source>
        <dbReference type="Proteomes" id="UP000298787"/>
    </source>
</evidence>
<feature type="compositionally biased region" description="Basic and acidic residues" evidence="1">
    <location>
        <begin position="164"/>
        <end position="181"/>
    </location>
</feature>
<name>A0A4U5TX91_COLLU</name>
<feature type="region of interest" description="Disordered" evidence="1">
    <location>
        <begin position="1105"/>
        <end position="1124"/>
    </location>
</feature>
<feature type="compositionally biased region" description="Basic and acidic residues" evidence="1">
    <location>
        <begin position="22"/>
        <end position="32"/>
    </location>
</feature>
<feature type="compositionally biased region" description="Basic and acidic residues" evidence="1">
    <location>
        <begin position="258"/>
        <end position="268"/>
    </location>
</feature>
<feature type="region of interest" description="Disordered" evidence="1">
    <location>
        <begin position="644"/>
        <end position="742"/>
    </location>
</feature>
<gene>
    <name evidence="2" type="ORF">D9C73_000166</name>
</gene>
<feature type="region of interest" description="Disordered" evidence="1">
    <location>
        <begin position="1294"/>
        <end position="1417"/>
    </location>
</feature>